<name>A0A841PT47_9BACI</name>
<reference evidence="2 3" key="1">
    <citation type="submission" date="2020-08" db="EMBL/GenBank/DDBJ databases">
        <title>Genomic Encyclopedia of Type Strains, Phase IV (KMG-IV): sequencing the most valuable type-strain genomes for metagenomic binning, comparative biology and taxonomic classification.</title>
        <authorList>
            <person name="Goeker M."/>
        </authorList>
    </citation>
    <scope>NUCLEOTIDE SEQUENCE [LARGE SCALE GENOMIC DNA]</scope>
    <source>
        <strain evidence="2 3">DSM 19612</strain>
    </source>
</reference>
<dbReference type="EMBL" id="JACHGH010000001">
    <property type="protein sequence ID" value="MBB6452157.1"/>
    <property type="molecule type" value="Genomic_DNA"/>
</dbReference>
<protein>
    <submittedName>
        <fullName evidence="2">Putative small secreted protein</fullName>
    </submittedName>
</protein>
<comment type="caution">
    <text evidence="2">The sequence shown here is derived from an EMBL/GenBank/DDBJ whole genome shotgun (WGS) entry which is preliminary data.</text>
</comment>
<evidence type="ECO:0000313" key="3">
    <source>
        <dbReference type="Proteomes" id="UP000581688"/>
    </source>
</evidence>
<dbReference type="InterPro" id="IPR025711">
    <property type="entry name" value="PepSY"/>
</dbReference>
<accession>A0A841PT47</accession>
<organism evidence="2 3">
    <name type="scientific">Salirhabdus euzebyi</name>
    <dbReference type="NCBI Taxonomy" id="394506"/>
    <lineage>
        <taxon>Bacteria</taxon>
        <taxon>Bacillati</taxon>
        <taxon>Bacillota</taxon>
        <taxon>Bacilli</taxon>
        <taxon>Bacillales</taxon>
        <taxon>Bacillaceae</taxon>
        <taxon>Salirhabdus</taxon>
    </lineage>
</organism>
<keyword evidence="3" id="KW-1185">Reference proteome</keyword>
<evidence type="ECO:0000313" key="2">
    <source>
        <dbReference type="EMBL" id="MBB6452157.1"/>
    </source>
</evidence>
<dbReference type="AlphaFoldDB" id="A0A841PT47"/>
<evidence type="ECO:0000259" key="1">
    <source>
        <dbReference type="Pfam" id="PF03413"/>
    </source>
</evidence>
<dbReference type="Pfam" id="PF03413">
    <property type="entry name" value="PepSY"/>
    <property type="match status" value="1"/>
</dbReference>
<dbReference type="RefSeq" id="WP_174494299.1">
    <property type="nucleotide sequence ID" value="NZ_CADDWK010000001.1"/>
</dbReference>
<dbReference type="Proteomes" id="UP000581688">
    <property type="component" value="Unassembled WGS sequence"/>
</dbReference>
<sequence length="107" mass="12174">MRWKDFSFGLGVGAIIGFIASKTVEINNMLSPEKVLKMTKEKFKQQGPINGSWIYMKPDTLTKEHFTYDVYHGGISRLINGETIQYEFYVDAYTGSIIEIAKRASNV</sequence>
<proteinExistence type="predicted"/>
<feature type="domain" description="PepSY" evidence="1">
    <location>
        <begin position="30"/>
        <end position="100"/>
    </location>
</feature>
<gene>
    <name evidence="2" type="ORF">HNQ94_000578</name>
</gene>